<dbReference type="EC" id="3.4.24.-" evidence="15"/>
<evidence type="ECO:0000313" key="15">
    <source>
        <dbReference type="EMBL" id="XCN16238.1"/>
    </source>
</evidence>
<dbReference type="Gene3D" id="3.30.2010.10">
    <property type="entry name" value="Metalloproteases ('zincins'), catalytic domain"/>
    <property type="match status" value="1"/>
</dbReference>
<evidence type="ECO:0000259" key="14">
    <source>
        <dbReference type="Pfam" id="PF01435"/>
    </source>
</evidence>
<dbReference type="InterPro" id="IPR050083">
    <property type="entry name" value="HtpX_protease"/>
</dbReference>
<feature type="transmembrane region" description="Helical" evidence="13">
    <location>
        <begin position="255"/>
        <end position="273"/>
    </location>
</feature>
<evidence type="ECO:0000256" key="8">
    <source>
        <dbReference type="ARBA" id="ARBA00022989"/>
    </source>
</evidence>
<evidence type="ECO:0000256" key="4">
    <source>
        <dbReference type="ARBA" id="ARBA00022692"/>
    </source>
</evidence>
<accession>A0AAU8KKL9</accession>
<name>A0AAU8KKL9_9ACTN</name>
<keyword evidence="7 11" id="KW-0862">Zinc</keyword>
<dbReference type="PANTHER" id="PTHR43221">
    <property type="entry name" value="PROTEASE HTPX"/>
    <property type="match status" value="1"/>
</dbReference>
<dbReference type="GO" id="GO:0046872">
    <property type="term" value="F:metal ion binding"/>
    <property type="evidence" value="ECO:0007669"/>
    <property type="project" value="UniProtKB-KW"/>
</dbReference>
<keyword evidence="8 13" id="KW-1133">Transmembrane helix</keyword>
<dbReference type="EMBL" id="CP136798">
    <property type="protein sequence ID" value="XCN16238.1"/>
    <property type="molecule type" value="Genomic_DNA"/>
</dbReference>
<feature type="transmembrane region" description="Helical" evidence="13">
    <location>
        <begin position="60"/>
        <end position="81"/>
    </location>
</feature>
<comment type="subcellular location">
    <subcellularLocation>
        <location evidence="1">Cell membrane</location>
        <topology evidence="1">Multi-pass membrane protein</topology>
    </subcellularLocation>
</comment>
<evidence type="ECO:0000256" key="5">
    <source>
        <dbReference type="ARBA" id="ARBA00022723"/>
    </source>
</evidence>
<evidence type="ECO:0000256" key="13">
    <source>
        <dbReference type="SAM" id="Phobius"/>
    </source>
</evidence>
<evidence type="ECO:0000256" key="12">
    <source>
        <dbReference type="SAM" id="MobiDB-lite"/>
    </source>
</evidence>
<keyword evidence="3 11" id="KW-0645">Protease</keyword>
<reference evidence="15" key="1">
    <citation type="submission" date="2023-10" db="EMBL/GenBank/DDBJ databases">
        <title>Complete genome sequence of Streptomyces sp. JL1001.</title>
        <authorList>
            <person name="Jiang L."/>
        </authorList>
    </citation>
    <scope>NUCLEOTIDE SEQUENCE</scope>
    <source>
        <strain evidence="15">JL1001</strain>
    </source>
</reference>
<organism evidence="15">
    <name type="scientific">Streptomyces sp. JL1001</name>
    <dbReference type="NCBI Taxonomy" id="3078227"/>
    <lineage>
        <taxon>Bacteria</taxon>
        <taxon>Bacillati</taxon>
        <taxon>Actinomycetota</taxon>
        <taxon>Actinomycetes</taxon>
        <taxon>Kitasatosporales</taxon>
        <taxon>Streptomycetaceae</taxon>
        <taxon>Streptomyces</taxon>
    </lineage>
</organism>
<feature type="compositionally biased region" description="Basic and acidic residues" evidence="12">
    <location>
        <begin position="1"/>
        <end position="16"/>
    </location>
</feature>
<feature type="region of interest" description="Disordered" evidence="12">
    <location>
        <begin position="1"/>
        <end position="21"/>
    </location>
</feature>
<feature type="domain" description="Peptidase M48" evidence="14">
    <location>
        <begin position="136"/>
        <end position="345"/>
    </location>
</feature>
<comment type="similarity">
    <text evidence="11">Belongs to the peptidase M48 family.</text>
</comment>
<dbReference type="GO" id="GO:0006508">
    <property type="term" value="P:proteolysis"/>
    <property type="evidence" value="ECO:0007669"/>
    <property type="project" value="UniProtKB-KW"/>
</dbReference>
<keyword evidence="2" id="KW-1003">Cell membrane</keyword>
<gene>
    <name evidence="15" type="ORF">R1Y80_22595</name>
</gene>
<protein>
    <submittedName>
        <fullName evidence="15">M48 family metalloprotease</fullName>
        <ecNumber evidence="15">3.4.24.-</ecNumber>
    </submittedName>
</protein>
<evidence type="ECO:0000256" key="10">
    <source>
        <dbReference type="ARBA" id="ARBA00023136"/>
    </source>
</evidence>
<dbReference type="AlphaFoldDB" id="A0AAU8KKL9"/>
<keyword evidence="4 13" id="KW-0812">Transmembrane</keyword>
<dbReference type="PANTHER" id="PTHR43221:SF1">
    <property type="entry name" value="PROTEASE HTPX"/>
    <property type="match status" value="1"/>
</dbReference>
<sequence length="351" mass="38505">MDMYEQPREPLRHEEQPPCAADFDLPSHEPDELDYRHAVGDRLHFSARQRRVDAAALGQLALYLPSFLLSFATVTLAAWLLEFGWGVPLWALVLLWLASGGLVFHGPTENLFARRVLRLRYPLPGEILRLEPLWREVTGRAGVDGSRYRLWVEDSDELNAYAAAGHIVGVTKHAVDHLPNGQLAAVLAHELGHHTGGHSWAGLLGYWYALPGRAVCRAVRSMILRAAATRRAAFLITLALTAAFAIMMFGSATALLAAPLSLLVLPYAMAAVGRRAELRADRHAASLGFAPMLVEALQSGENPGTPHPGVPVRAASGPWRARRGTRAHLLDSHPDLATRLHHLQRFLEPPG</sequence>
<feature type="transmembrane region" description="Helical" evidence="13">
    <location>
        <begin position="87"/>
        <end position="105"/>
    </location>
</feature>
<keyword evidence="9 11" id="KW-0482">Metalloprotease</keyword>
<keyword evidence="5" id="KW-0479">Metal-binding</keyword>
<comment type="cofactor">
    <cofactor evidence="11">
        <name>Zn(2+)</name>
        <dbReference type="ChEBI" id="CHEBI:29105"/>
    </cofactor>
    <text evidence="11">Binds 1 zinc ion per subunit.</text>
</comment>
<proteinExistence type="inferred from homology"/>
<keyword evidence="6 11" id="KW-0378">Hydrolase</keyword>
<feature type="transmembrane region" description="Helical" evidence="13">
    <location>
        <begin position="232"/>
        <end position="249"/>
    </location>
</feature>
<evidence type="ECO:0000256" key="1">
    <source>
        <dbReference type="ARBA" id="ARBA00004651"/>
    </source>
</evidence>
<dbReference type="GO" id="GO:0005886">
    <property type="term" value="C:plasma membrane"/>
    <property type="evidence" value="ECO:0007669"/>
    <property type="project" value="UniProtKB-SubCell"/>
</dbReference>
<dbReference type="InterPro" id="IPR001915">
    <property type="entry name" value="Peptidase_M48"/>
</dbReference>
<dbReference type="RefSeq" id="WP_354597809.1">
    <property type="nucleotide sequence ID" value="NZ_CP136798.1"/>
</dbReference>
<evidence type="ECO:0000256" key="9">
    <source>
        <dbReference type="ARBA" id="ARBA00023049"/>
    </source>
</evidence>
<keyword evidence="10 13" id="KW-0472">Membrane</keyword>
<dbReference type="GO" id="GO:0004222">
    <property type="term" value="F:metalloendopeptidase activity"/>
    <property type="evidence" value="ECO:0007669"/>
    <property type="project" value="InterPro"/>
</dbReference>
<evidence type="ECO:0000256" key="6">
    <source>
        <dbReference type="ARBA" id="ARBA00022801"/>
    </source>
</evidence>
<evidence type="ECO:0000256" key="2">
    <source>
        <dbReference type="ARBA" id="ARBA00022475"/>
    </source>
</evidence>
<evidence type="ECO:0000256" key="11">
    <source>
        <dbReference type="RuleBase" id="RU003983"/>
    </source>
</evidence>
<dbReference type="Pfam" id="PF01435">
    <property type="entry name" value="Peptidase_M48"/>
    <property type="match status" value="1"/>
</dbReference>
<evidence type="ECO:0000256" key="7">
    <source>
        <dbReference type="ARBA" id="ARBA00022833"/>
    </source>
</evidence>
<evidence type="ECO:0000256" key="3">
    <source>
        <dbReference type="ARBA" id="ARBA00022670"/>
    </source>
</evidence>